<name>D7G9I4_ECTSI</name>
<dbReference type="EMBL" id="FN649760">
    <property type="protein sequence ID" value="CBJ34094.1"/>
    <property type="molecule type" value="Genomic_DNA"/>
</dbReference>
<keyword evidence="2" id="KW-0238">DNA-binding</keyword>
<sequence length="181" mass="20384">MEAASPRKAANEPYNSNHIPVFLDRTFSFIEDTSPDIVCWSEVGDSFIVKKVLAFEGLLPSYYNHKKFLSFVRQLNFYGFKKVRGRGASSRASSASSSAQGEAAEAEESASWEEFKHPQFRRGRRDLLVGIKRQKDDGRMKRRQEVGCPGQPHGRGGYAERRLEGGQRQAGRYCVAPVRHG</sequence>
<evidence type="ECO:0000256" key="2">
    <source>
        <dbReference type="ARBA" id="ARBA00023125"/>
    </source>
</evidence>
<evidence type="ECO:0000256" key="1">
    <source>
        <dbReference type="ARBA" id="ARBA00004123"/>
    </source>
</evidence>
<dbReference type="InterPro" id="IPR036390">
    <property type="entry name" value="WH_DNA-bd_sf"/>
</dbReference>
<dbReference type="SMART" id="SM00415">
    <property type="entry name" value="HSF"/>
    <property type="match status" value="1"/>
</dbReference>
<comment type="similarity">
    <text evidence="4">Belongs to the HSF family.</text>
</comment>
<feature type="region of interest" description="Disordered" evidence="5">
    <location>
        <begin position="89"/>
        <end position="115"/>
    </location>
</feature>
<keyword evidence="8" id="KW-1185">Reference proteome</keyword>
<accession>D7G9I4</accession>
<dbReference type="OrthoDB" id="60033at2759"/>
<protein>
    <submittedName>
        <fullName evidence="7">N/a</fullName>
    </submittedName>
</protein>
<feature type="compositionally biased region" description="Low complexity" evidence="5">
    <location>
        <begin position="89"/>
        <end position="103"/>
    </location>
</feature>
<evidence type="ECO:0000256" key="5">
    <source>
        <dbReference type="SAM" id="MobiDB-lite"/>
    </source>
</evidence>
<comment type="subcellular location">
    <subcellularLocation>
        <location evidence="1">Nucleus</location>
    </subcellularLocation>
</comment>
<dbReference type="GO" id="GO:0005634">
    <property type="term" value="C:nucleus"/>
    <property type="evidence" value="ECO:0007669"/>
    <property type="project" value="UniProtKB-SubCell"/>
</dbReference>
<dbReference type="Proteomes" id="UP000002630">
    <property type="component" value="Unassembled WGS sequence"/>
</dbReference>
<dbReference type="AlphaFoldDB" id="D7G9I4"/>
<feature type="domain" description="HSF-type DNA-binding" evidence="6">
    <location>
        <begin position="18"/>
        <end position="134"/>
    </location>
</feature>
<organism evidence="7 8">
    <name type="scientific">Ectocarpus siliculosus</name>
    <name type="common">Brown alga</name>
    <name type="synonym">Conferva siliculosa</name>
    <dbReference type="NCBI Taxonomy" id="2880"/>
    <lineage>
        <taxon>Eukaryota</taxon>
        <taxon>Sar</taxon>
        <taxon>Stramenopiles</taxon>
        <taxon>Ochrophyta</taxon>
        <taxon>PX clade</taxon>
        <taxon>Phaeophyceae</taxon>
        <taxon>Ectocarpales</taxon>
        <taxon>Ectocarpaceae</taxon>
        <taxon>Ectocarpus</taxon>
    </lineage>
</organism>
<evidence type="ECO:0000313" key="7">
    <source>
        <dbReference type="EMBL" id="CBJ34094.1"/>
    </source>
</evidence>
<reference evidence="7 8" key="1">
    <citation type="journal article" date="2010" name="Nature">
        <title>The Ectocarpus genome and the independent evolution of multicellularity in brown algae.</title>
        <authorList>
            <person name="Cock J.M."/>
            <person name="Sterck L."/>
            <person name="Rouze P."/>
            <person name="Scornet D."/>
            <person name="Allen A.E."/>
            <person name="Amoutzias G."/>
            <person name="Anthouard V."/>
            <person name="Artiguenave F."/>
            <person name="Aury J.M."/>
            <person name="Badger J.H."/>
            <person name="Beszteri B."/>
            <person name="Billiau K."/>
            <person name="Bonnet E."/>
            <person name="Bothwell J.H."/>
            <person name="Bowler C."/>
            <person name="Boyen C."/>
            <person name="Brownlee C."/>
            <person name="Carrano C.J."/>
            <person name="Charrier B."/>
            <person name="Cho G.Y."/>
            <person name="Coelho S.M."/>
            <person name="Collen J."/>
            <person name="Corre E."/>
            <person name="Da Silva C."/>
            <person name="Delage L."/>
            <person name="Delaroque N."/>
            <person name="Dittami S.M."/>
            <person name="Doulbeau S."/>
            <person name="Elias M."/>
            <person name="Farnham G."/>
            <person name="Gachon C.M."/>
            <person name="Gschloessl B."/>
            <person name="Heesch S."/>
            <person name="Jabbari K."/>
            <person name="Jubin C."/>
            <person name="Kawai H."/>
            <person name="Kimura K."/>
            <person name="Kloareg B."/>
            <person name="Kupper F.C."/>
            <person name="Lang D."/>
            <person name="Le Bail A."/>
            <person name="Leblanc C."/>
            <person name="Lerouge P."/>
            <person name="Lohr M."/>
            <person name="Lopez P.J."/>
            <person name="Martens C."/>
            <person name="Maumus F."/>
            <person name="Michel G."/>
            <person name="Miranda-Saavedra D."/>
            <person name="Morales J."/>
            <person name="Moreau H."/>
            <person name="Motomura T."/>
            <person name="Nagasato C."/>
            <person name="Napoli C.A."/>
            <person name="Nelson D.R."/>
            <person name="Nyvall-Collen P."/>
            <person name="Peters A.F."/>
            <person name="Pommier C."/>
            <person name="Potin P."/>
            <person name="Poulain J."/>
            <person name="Quesneville H."/>
            <person name="Read B."/>
            <person name="Rensing S.A."/>
            <person name="Ritter A."/>
            <person name="Rousvoal S."/>
            <person name="Samanta M."/>
            <person name="Samson G."/>
            <person name="Schroeder D.C."/>
            <person name="Segurens B."/>
            <person name="Strittmatter M."/>
            <person name="Tonon T."/>
            <person name="Tregear J.W."/>
            <person name="Valentin K."/>
            <person name="von Dassow P."/>
            <person name="Yamagishi T."/>
            <person name="Van de Peer Y."/>
            <person name="Wincker P."/>
        </authorList>
    </citation>
    <scope>NUCLEOTIDE SEQUENCE [LARGE SCALE GENOMIC DNA]</scope>
    <source>
        <strain evidence="8">Ec32 / CCAP1310/4</strain>
    </source>
</reference>
<dbReference type="InParanoid" id="D7G9I4"/>
<dbReference type="PANTHER" id="PTHR10015">
    <property type="entry name" value="HEAT SHOCK TRANSCRIPTION FACTOR"/>
    <property type="match status" value="1"/>
</dbReference>
<feature type="compositionally biased region" description="Basic and acidic residues" evidence="5">
    <location>
        <begin position="136"/>
        <end position="145"/>
    </location>
</feature>
<dbReference type="GO" id="GO:0003700">
    <property type="term" value="F:DNA-binding transcription factor activity"/>
    <property type="evidence" value="ECO:0007669"/>
    <property type="project" value="InterPro"/>
</dbReference>
<keyword evidence="3" id="KW-0539">Nucleus</keyword>
<dbReference type="SUPFAM" id="SSF46785">
    <property type="entry name" value="Winged helix' DNA-binding domain"/>
    <property type="match status" value="1"/>
</dbReference>
<evidence type="ECO:0000259" key="6">
    <source>
        <dbReference type="SMART" id="SM00415"/>
    </source>
</evidence>
<evidence type="ECO:0000256" key="3">
    <source>
        <dbReference type="ARBA" id="ARBA00023242"/>
    </source>
</evidence>
<dbReference type="Pfam" id="PF00447">
    <property type="entry name" value="HSF_DNA-bind"/>
    <property type="match status" value="1"/>
</dbReference>
<evidence type="ECO:0000313" key="8">
    <source>
        <dbReference type="Proteomes" id="UP000002630"/>
    </source>
</evidence>
<dbReference type="PANTHER" id="PTHR10015:SF206">
    <property type="entry name" value="HSF-TYPE DNA-BINDING DOMAIN-CONTAINING PROTEIN"/>
    <property type="match status" value="1"/>
</dbReference>
<dbReference type="InterPro" id="IPR000232">
    <property type="entry name" value="HSF_DNA-bd"/>
</dbReference>
<evidence type="ECO:0000256" key="4">
    <source>
        <dbReference type="RuleBase" id="RU004020"/>
    </source>
</evidence>
<dbReference type="InterPro" id="IPR036388">
    <property type="entry name" value="WH-like_DNA-bd_sf"/>
</dbReference>
<gene>
    <name evidence="7" type="primary">DNA</name>
    <name evidence="7" type="ORF">Esi_0980_0003</name>
</gene>
<dbReference type="GO" id="GO:0043565">
    <property type="term" value="F:sequence-specific DNA binding"/>
    <property type="evidence" value="ECO:0007669"/>
    <property type="project" value="InterPro"/>
</dbReference>
<dbReference type="Gene3D" id="1.10.10.10">
    <property type="entry name" value="Winged helix-like DNA-binding domain superfamily/Winged helix DNA-binding domain"/>
    <property type="match status" value="1"/>
</dbReference>
<dbReference type="STRING" id="2880.D7G9I4"/>
<feature type="region of interest" description="Disordered" evidence="5">
    <location>
        <begin position="136"/>
        <end position="164"/>
    </location>
</feature>
<dbReference type="PRINTS" id="PR00056">
    <property type="entry name" value="HSFDOMAIN"/>
</dbReference>
<proteinExistence type="inferred from homology"/>